<organism evidence="3 4">
    <name type="scientific">Rhizobium deserti</name>
    <dbReference type="NCBI Taxonomy" id="2547961"/>
    <lineage>
        <taxon>Bacteria</taxon>
        <taxon>Pseudomonadati</taxon>
        <taxon>Pseudomonadota</taxon>
        <taxon>Alphaproteobacteria</taxon>
        <taxon>Hyphomicrobiales</taxon>
        <taxon>Rhizobiaceae</taxon>
        <taxon>Rhizobium/Agrobacterium group</taxon>
        <taxon>Rhizobium</taxon>
    </lineage>
</organism>
<evidence type="ECO:0000313" key="4">
    <source>
        <dbReference type="Proteomes" id="UP000295238"/>
    </source>
</evidence>
<evidence type="ECO:0000256" key="2">
    <source>
        <dbReference type="ARBA" id="ARBA00023002"/>
    </source>
</evidence>
<evidence type="ECO:0000313" key="3">
    <source>
        <dbReference type="EMBL" id="TDK32180.1"/>
    </source>
</evidence>
<dbReference type="PRINTS" id="PR00081">
    <property type="entry name" value="GDHRDH"/>
</dbReference>
<comment type="similarity">
    <text evidence="1">Belongs to the short-chain dehydrogenases/reductases (SDR) family.</text>
</comment>
<dbReference type="FunFam" id="3.40.50.720:FF:000084">
    <property type="entry name" value="Short-chain dehydrogenase reductase"/>
    <property type="match status" value="1"/>
</dbReference>
<dbReference type="PANTHER" id="PTHR24321">
    <property type="entry name" value="DEHYDROGENASES, SHORT CHAIN"/>
    <property type="match status" value="1"/>
</dbReference>
<dbReference type="NCBIfam" id="NF005559">
    <property type="entry name" value="PRK07231.1"/>
    <property type="match status" value="1"/>
</dbReference>
<dbReference type="Gene3D" id="3.40.50.720">
    <property type="entry name" value="NAD(P)-binding Rossmann-like Domain"/>
    <property type="match status" value="1"/>
</dbReference>
<protein>
    <submittedName>
        <fullName evidence="3">SDR family oxidoreductase</fullName>
    </submittedName>
</protein>
<gene>
    <name evidence="3" type="ORF">E2F50_17770</name>
</gene>
<accession>A0A4R5UBD9</accession>
<dbReference type="InterPro" id="IPR002347">
    <property type="entry name" value="SDR_fam"/>
</dbReference>
<reference evidence="3 4" key="1">
    <citation type="submission" date="2019-03" db="EMBL/GenBank/DDBJ databases">
        <title>Rhizobium sp. nov., an bacterium isolated from biocrust in Mu Us Desert.</title>
        <authorList>
            <person name="Lixiong L."/>
        </authorList>
    </citation>
    <scope>NUCLEOTIDE SEQUENCE [LARGE SCALE GENOMIC DNA]</scope>
    <source>
        <strain evidence="3 4">SPY-1</strain>
    </source>
</reference>
<comment type="caution">
    <text evidence="3">The sequence shown here is derived from an EMBL/GenBank/DDBJ whole genome shotgun (WGS) entry which is preliminary data.</text>
</comment>
<dbReference type="InterPro" id="IPR036291">
    <property type="entry name" value="NAD(P)-bd_dom_sf"/>
</dbReference>
<dbReference type="OrthoDB" id="5457012at2"/>
<evidence type="ECO:0000256" key="1">
    <source>
        <dbReference type="ARBA" id="ARBA00006484"/>
    </source>
</evidence>
<proteinExistence type="inferred from homology"/>
<dbReference type="SUPFAM" id="SSF51735">
    <property type="entry name" value="NAD(P)-binding Rossmann-fold domains"/>
    <property type="match status" value="1"/>
</dbReference>
<dbReference type="Pfam" id="PF13561">
    <property type="entry name" value="adh_short_C2"/>
    <property type="match status" value="1"/>
</dbReference>
<dbReference type="GO" id="GO:0016491">
    <property type="term" value="F:oxidoreductase activity"/>
    <property type="evidence" value="ECO:0007669"/>
    <property type="project" value="UniProtKB-KW"/>
</dbReference>
<keyword evidence="4" id="KW-1185">Reference proteome</keyword>
<dbReference type="EMBL" id="SMTL01000005">
    <property type="protein sequence ID" value="TDK32180.1"/>
    <property type="molecule type" value="Genomic_DNA"/>
</dbReference>
<keyword evidence="2" id="KW-0560">Oxidoreductase</keyword>
<dbReference type="PANTHER" id="PTHR24321:SF8">
    <property type="entry name" value="ESTRADIOL 17-BETA-DEHYDROGENASE 8-RELATED"/>
    <property type="match status" value="1"/>
</dbReference>
<sequence>MPLLQNKTCIITGGAGSLGLAAAKLFIEEGARVVLVDLSQASLEKAAEGLSEDQVELIPADVSSAADAKSYVARAVERFGAIDVLFSNAGNFGTVAPIEDYPDDIFDQVQQVHVKGAFLAAKHAVPHMRDGGSIIITSSVAGLRGDPGVYAYITAKHAQVGLMRCLAKELAPRNIRVNTIHPGPIDNGFQLAVEKGLGQAIGRDANAFFNAMIPLGRHGTPAEVARSVLYLASDQSSFVTGTTLLVDGGMSV</sequence>
<dbReference type="AlphaFoldDB" id="A0A4R5UBD9"/>
<dbReference type="Proteomes" id="UP000295238">
    <property type="component" value="Unassembled WGS sequence"/>
</dbReference>
<dbReference type="RefSeq" id="WP_133317520.1">
    <property type="nucleotide sequence ID" value="NZ_SMTL01000005.1"/>
</dbReference>
<dbReference type="CDD" id="cd05233">
    <property type="entry name" value="SDR_c"/>
    <property type="match status" value="1"/>
</dbReference>
<name>A0A4R5UBD9_9HYPH</name>
<dbReference type="PRINTS" id="PR00080">
    <property type="entry name" value="SDRFAMILY"/>
</dbReference>